<gene>
    <name evidence="1" type="ORF">E4U02_04490</name>
</gene>
<accession>A0A4Y9FXV1</accession>
<dbReference type="EMBL" id="SPQB01000006">
    <property type="protein sequence ID" value="TFU33710.1"/>
    <property type="molecule type" value="Genomic_DNA"/>
</dbReference>
<dbReference type="AlphaFoldDB" id="A0A4Y9FXV1"/>
<evidence type="ECO:0000313" key="2">
    <source>
        <dbReference type="Proteomes" id="UP000298358"/>
    </source>
</evidence>
<dbReference type="Proteomes" id="UP000298358">
    <property type="component" value="Unassembled WGS sequence"/>
</dbReference>
<dbReference type="RefSeq" id="WP_135113595.1">
    <property type="nucleotide sequence ID" value="NZ_JADGLL010000006.1"/>
</dbReference>
<name>A0A4Y9FXV1_9MICO</name>
<reference evidence="1 2" key="1">
    <citation type="submission" date="2019-03" db="EMBL/GenBank/DDBJ databases">
        <title>Diversity of the mouse oral microbiome.</title>
        <authorList>
            <person name="Joseph S."/>
            <person name="Aduse-Opoku J."/>
            <person name="Curtis M."/>
            <person name="Wade W."/>
            <person name="Hashim A."/>
        </authorList>
    </citation>
    <scope>NUCLEOTIDE SEQUENCE [LARGE SCALE GENOMIC DNA]</scope>
    <source>
        <strain evidence="1 2">P1012</strain>
    </source>
</reference>
<protein>
    <submittedName>
        <fullName evidence="1">Uncharacterized protein</fullName>
    </submittedName>
</protein>
<dbReference type="OrthoDB" id="4981253at2"/>
<keyword evidence="2" id="KW-1185">Reference proteome</keyword>
<comment type="caution">
    <text evidence="1">The sequence shown here is derived from an EMBL/GenBank/DDBJ whole genome shotgun (WGS) entry which is preliminary data.</text>
</comment>
<organism evidence="1 2">
    <name type="scientific">Microbacterium paludicola</name>
    <dbReference type="NCBI Taxonomy" id="300019"/>
    <lineage>
        <taxon>Bacteria</taxon>
        <taxon>Bacillati</taxon>
        <taxon>Actinomycetota</taxon>
        <taxon>Actinomycetes</taxon>
        <taxon>Micrococcales</taxon>
        <taxon>Microbacteriaceae</taxon>
        <taxon>Microbacterium</taxon>
    </lineage>
</organism>
<proteinExistence type="predicted"/>
<sequence length="71" mass="7892">MSDKAPLRDRVREAGGLYQWFNATLIRLAGPPHVSPNLPRNRDGDTCAHCGRRKDEHTRSDDGALHCPTAL</sequence>
<evidence type="ECO:0000313" key="1">
    <source>
        <dbReference type="EMBL" id="TFU33710.1"/>
    </source>
</evidence>